<keyword evidence="2" id="KW-1185">Reference proteome</keyword>
<evidence type="ECO:0000313" key="2">
    <source>
        <dbReference type="Proteomes" id="UP001500466"/>
    </source>
</evidence>
<sequence length="78" mass="7732">MPAPMTTASTLPSGCAVSNSNSVPPLLGVAEFREYSAGGPPGVAVCAGPPALGSGVPAEHCLTTDEKHFAQRTAVAKP</sequence>
<organism evidence="1 2">
    <name type="scientific">Yinghuangia aomiensis</name>
    <dbReference type="NCBI Taxonomy" id="676205"/>
    <lineage>
        <taxon>Bacteria</taxon>
        <taxon>Bacillati</taxon>
        <taxon>Actinomycetota</taxon>
        <taxon>Actinomycetes</taxon>
        <taxon>Kitasatosporales</taxon>
        <taxon>Streptomycetaceae</taxon>
        <taxon>Yinghuangia</taxon>
    </lineage>
</organism>
<dbReference type="EMBL" id="BAABHS010000020">
    <property type="protein sequence ID" value="GAA4978375.1"/>
    <property type="molecule type" value="Genomic_DNA"/>
</dbReference>
<proteinExistence type="predicted"/>
<comment type="caution">
    <text evidence="1">The sequence shown here is derived from an EMBL/GenBank/DDBJ whole genome shotgun (WGS) entry which is preliminary data.</text>
</comment>
<dbReference type="Proteomes" id="UP001500466">
    <property type="component" value="Unassembled WGS sequence"/>
</dbReference>
<protein>
    <submittedName>
        <fullName evidence="1">Uncharacterized protein</fullName>
    </submittedName>
</protein>
<reference evidence="2" key="1">
    <citation type="journal article" date="2019" name="Int. J. Syst. Evol. Microbiol.">
        <title>The Global Catalogue of Microorganisms (GCM) 10K type strain sequencing project: providing services to taxonomists for standard genome sequencing and annotation.</title>
        <authorList>
            <consortium name="The Broad Institute Genomics Platform"/>
            <consortium name="The Broad Institute Genome Sequencing Center for Infectious Disease"/>
            <person name="Wu L."/>
            <person name="Ma J."/>
        </authorList>
    </citation>
    <scope>NUCLEOTIDE SEQUENCE [LARGE SCALE GENOMIC DNA]</scope>
    <source>
        <strain evidence="2">JCM 17986</strain>
    </source>
</reference>
<accession>A0ABP9HU86</accession>
<name>A0ABP9HU86_9ACTN</name>
<evidence type="ECO:0000313" key="1">
    <source>
        <dbReference type="EMBL" id="GAA4978375.1"/>
    </source>
</evidence>
<gene>
    <name evidence="1" type="ORF">GCM10023205_53000</name>
</gene>